<evidence type="ECO:0000313" key="1">
    <source>
        <dbReference type="EMBL" id="CAG7870068.1"/>
    </source>
</evidence>
<sequence>MSSLWRRLLSGYVFSVNRCTFSAGPSSLSLSLRYPLIRSVMGFSSTSSPKLLFRQLLKKKSSTFMYLLADVSHPECNCCVCMAHGTHSLSETDSTSSTKEV</sequence>
<evidence type="ECO:0000313" key="2">
    <source>
        <dbReference type="Proteomes" id="UP000694005"/>
    </source>
</evidence>
<name>A0A8D9DAX4_BRACM</name>
<dbReference type="EMBL" id="LS974622">
    <property type="protein sequence ID" value="CAG7870068.1"/>
    <property type="molecule type" value="Genomic_DNA"/>
</dbReference>
<dbReference type="Proteomes" id="UP000694005">
    <property type="component" value="Chromosome A06"/>
</dbReference>
<dbReference type="AlphaFoldDB" id="A0A8D9DAX4"/>
<accession>A0A8D9DAX4</accession>
<reference evidence="1 2" key="1">
    <citation type="submission" date="2021-07" db="EMBL/GenBank/DDBJ databases">
        <authorList>
            <consortium name="Genoscope - CEA"/>
            <person name="William W."/>
        </authorList>
    </citation>
    <scope>NUCLEOTIDE SEQUENCE [LARGE SCALE GENOMIC DNA]</scope>
</reference>
<feature type="non-terminal residue" evidence="1">
    <location>
        <position position="1"/>
    </location>
</feature>
<protein>
    <submittedName>
        <fullName evidence="1">Uncharacterized protein</fullName>
    </submittedName>
</protein>
<organism evidence="1 2">
    <name type="scientific">Brassica campestris</name>
    <name type="common">Field mustard</name>
    <dbReference type="NCBI Taxonomy" id="3711"/>
    <lineage>
        <taxon>Eukaryota</taxon>
        <taxon>Viridiplantae</taxon>
        <taxon>Streptophyta</taxon>
        <taxon>Embryophyta</taxon>
        <taxon>Tracheophyta</taxon>
        <taxon>Spermatophyta</taxon>
        <taxon>Magnoliopsida</taxon>
        <taxon>eudicotyledons</taxon>
        <taxon>Gunneridae</taxon>
        <taxon>Pentapetalae</taxon>
        <taxon>rosids</taxon>
        <taxon>malvids</taxon>
        <taxon>Brassicales</taxon>
        <taxon>Brassicaceae</taxon>
        <taxon>Brassiceae</taxon>
        <taxon>Brassica</taxon>
    </lineage>
</organism>
<gene>
    <name evidence="1" type="ORF">BRAPAZ1V2_A06P23080.2</name>
</gene>
<dbReference type="Gramene" id="A06p23080.2_BraZ1">
    <property type="protein sequence ID" value="A06p23080.2_BraZ1.CDS"/>
    <property type="gene ID" value="A06g23080.2_BraZ1"/>
</dbReference>
<proteinExistence type="predicted"/>